<dbReference type="InterPro" id="IPR044974">
    <property type="entry name" value="Disease_R_plants"/>
</dbReference>
<name>A0AAU9SNA3_THLAR</name>
<evidence type="ECO:0000256" key="1">
    <source>
        <dbReference type="ARBA" id="ARBA00022614"/>
    </source>
</evidence>
<dbReference type="InterPro" id="IPR011713">
    <property type="entry name" value="Leu-rich_rpt_3"/>
</dbReference>
<dbReference type="Gene3D" id="3.80.10.10">
    <property type="entry name" value="Ribonuclease Inhibitor"/>
    <property type="match status" value="2"/>
</dbReference>
<dbReference type="Gene3D" id="1.10.8.430">
    <property type="entry name" value="Helical domain of apoptotic protease-activating factors"/>
    <property type="match status" value="1"/>
</dbReference>
<dbReference type="SUPFAM" id="SSF52058">
    <property type="entry name" value="L domain-like"/>
    <property type="match status" value="1"/>
</dbReference>
<dbReference type="InterPro" id="IPR002182">
    <property type="entry name" value="NB-ARC"/>
</dbReference>
<keyword evidence="2" id="KW-0677">Repeat</keyword>
<dbReference type="Pfam" id="PF07725">
    <property type="entry name" value="LRR_3"/>
    <property type="match status" value="1"/>
</dbReference>
<dbReference type="InterPro" id="IPR058192">
    <property type="entry name" value="WHD_ROQ1-like"/>
</dbReference>
<evidence type="ECO:0000256" key="3">
    <source>
        <dbReference type="ARBA" id="ARBA00022821"/>
    </source>
</evidence>
<evidence type="ECO:0000256" key="2">
    <source>
        <dbReference type="ARBA" id="ARBA00022737"/>
    </source>
</evidence>
<dbReference type="Pfam" id="PF23598">
    <property type="entry name" value="LRR_14"/>
    <property type="match status" value="1"/>
</dbReference>
<evidence type="ECO:0000313" key="8">
    <source>
        <dbReference type="Proteomes" id="UP000836841"/>
    </source>
</evidence>
<dbReference type="Pfam" id="PF23282">
    <property type="entry name" value="WHD_ROQ1"/>
    <property type="match status" value="1"/>
</dbReference>
<feature type="domain" description="Disease resistance protein Roq1-like winged-helix" evidence="5">
    <location>
        <begin position="275"/>
        <end position="334"/>
    </location>
</feature>
<dbReference type="InterPro" id="IPR042197">
    <property type="entry name" value="Apaf_helical"/>
</dbReference>
<dbReference type="PANTHER" id="PTHR11017">
    <property type="entry name" value="LEUCINE-RICH REPEAT-CONTAINING PROTEIN"/>
    <property type="match status" value="1"/>
</dbReference>
<dbReference type="Gene3D" id="3.40.50.300">
    <property type="entry name" value="P-loop containing nucleotide triphosphate hydrolases"/>
    <property type="match status" value="1"/>
</dbReference>
<dbReference type="Proteomes" id="UP000836841">
    <property type="component" value="Chromosome 6"/>
</dbReference>
<protein>
    <submittedName>
        <fullName evidence="7">Uncharacterized protein</fullName>
    </submittedName>
</protein>
<proteinExistence type="predicted"/>
<dbReference type="GO" id="GO:0043531">
    <property type="term" value="F:ADP binding"/>
    <property type="evidence" value="ECO:0007669"/>
    <property type="project" value="InterPro"/>
</dbReference>
<feature type="domain" description="Disease resistance R13L4/SHOC-2-like LRR" evidence="6">
    <location>
        <begin position="604"/>
        <end position="720"/>
    </location>
</feature>
<feature type="domain" description="NB-ARC" evidence="4">
    <location>
        <begin position="47"/>
        <end position="202"/>
    </location>
</feature>
<dbReference type="InterPro" id="IPR027417">
    <property type="entry name" value="P-loop_NTPase"/>
</dbReference>
<keyword evidence="3" id="KW-0611">Plant defense</keyword>
<keyword evidence="8" id="KW-1185">Reference proteome</keyword>
<reference evidence="7 8" key="1">
    <citation type="submission" date="2022-03" db="EMBL/GenBank/DDBJ databases">
        <authorList>
            <person name="Nunn A."/>
            <person name="Chopra R."/>
            <person name="Nunn A."/>
            <person name="Contreras Garrido A."/>
        </authorList>
    </citation>
    <scope>NUCLEOTIDE SEQUENCE [LARGE SCALE GENOMIC DNA]</scope>
</reference>
<dbReference type="PRINTS" id="PR00364">
    <property type="entry name" value="DISEASERSIST"/>
</dbReference>
<dbReference type="GO" id="GO:0006952">
    <property type="term" value="P:defense response"/>
    <property type="evidence" value="ECO:0007669"/>
    <property type="project" value="UniProtKB-KW"/>
</dbReference>
<accession>A0AAU9SNA3</accession>
<gene>
    <name evidence="7" type="ORF">TAV2_LOCUS21332</name>
</gene>
<dbReference type="InterPro" id="IPR055414">
    <property type="entry name" value="LRR_R13L4/SHOC2-like"/>
</dbReference>
<dbReference type="SUPFAM" id="SSF46785">
    <property type="entry name" value="Winged helix' DNA-binding domain"/>
    <property type="match status" value="1"/>
</dbReference>
<dbReference type="AlphaFoldDB" id="A0AAU9SNA3"/>
<organism evidence="7 8">
    <name type="scientific">Thlaspi arvense</name>
    <name type="common">Field penny-cress</name>
    <dbReference type="NCBI Taxonomy" id="13288"/>
    <lineage>
        <taxon>Eukaryota</taxon>
        <taxon>Viridiplantae</taxon>
        <taxon>Streptophyta</taxon>
        <taxon>Embryophyta</taxon>
        <taxon>Tracheophyta</taxon>
        <taxon>Spermatophyta</taxon>
        <taxon>Magnoliopsida</taxon>
        <taxon>eudicotyledons</taxon>
        <taxon>Gunneridae</taxon>
        <taxon>Pentapetalae</taxon>
        <taxon>rosids</taxon>
        <taxon>malvids</taxon>
        <taxon>Brassicales</taxon>
        <taxon>Brassicaceae</taxon>
        <taxon>Thlaspideae</taxon>
        <taxon>Thlaspi</taxon>
    </lineage>
</organism>
<feature type="non-terminal residue" evidence="7">
    <location>
        <position position="917"/>
    </location>
</feature>
<evidence type="ECO:0000259" key="6">
    <source>
        <dbReference type="Pfam" id="PF23598"/>
    </source>
</evidence>
<dbReference type="SUPFAM" id="SSF52540">
    <property type="entry name" value="P-loop containing nucleoside triphosphate hydrolases"/>
    <property type="match status" value="1"/>
</dbReference>
<keyword evidence="1" id="KW-0433">Leucine-rich repeat</keyword>
<dbReference type="EMBL" id="OU466862">
    <property type="protein sequence ID" value="CAH2071205.1"/>
    <property type="molecule type" value="Genomic_DNA"/>
</dbReference>
<evidence type="ECO:0000313" key="7">
    <source>
        <dbReference type="EMBL" id="CAH2071205.1"/>
    </source>
</evidence>
<dbReference type="PANTHER" id="PTHR11017:SF388">
    <property type="entry name" value="TIR DOMAIN-CONTAINING PROTEIN"/>
    <property type="match status" value="1"/>
</dbReference>
<evidence type="ECO:0000259" key="5">
    <source>
        <dbReference type="Pfam" id="PF23282"/>
    </source>
</evidence>
<dbReference type="InterPro" id="IPR036390">
    <property type="entry name" value="WH_DNA-bd_sf"/>
</dbReference>
<sequence length="917" mass="104459">VDDATMIEEIVQRISSRLLSTLPIDFGDLVGMKAHMEFLSPLLDIDSKDDARFIGISGTGGIGKTTIAKYLYEQLKLRFSPHHYFMENVAKLSGEHGLLYLQHQLLSSIFREENMKLESLEHGRQQLEFRLRHVRVFLVLDDVDDRKQLCALAKDITWFGPGSRVIITTRDKSLLNSCGVYDVKYLDDDKALELFERIAFEGDEPPSSDGYKDLSYRVSRLTQGLPLALVAFGFYLQRKPLWEWRDALVAFEYASDKNVTRILDISYDSLDKLGKSVFLHVTCLFNGDPVWCVETLLDRGEVGFKVLAEKSLVDISADGLVAMHSLLERKGREIGNTPAQQQILWYYHDIYHVLADKARTTRIEGVVLDVSEMPSDVHWELFKSMENLNFLKICNYKRYKGSDARINCNFDGILLPCKLRLLHWDAYPFTALPSVAHPDYLVELNLCYSKLTTLWCGNPPRLSHLKRLYLTGSKDLKELPDLQEAVCLEELMLEGCVSLTRIPESIFSLRRLQKVDMSNCDGLKNLRITIEESEATLFRSRSSRVRSVRVDFSDAEPLVKESSLSNLSIKGNLEIKLKLLGGFAEHLCFITEQQIPRQLMMLEQQSARVMTPSYGFKSLDIVRFNCNIESGSFKCGSFSDFPWLTELNLINLSIEEIPDDIHHMRVLEKLDLSGNDFSGLPTSIVLLSKLKHLTLCNCRMLETLPQLYQLETLTLSDCTNLRTLVNLPQAEQDQGSYSLRELRLDNCSSVESLSDELSHFTKLTYLDISRHGFKTVPTSIKDLSSLVTLCLNYCKNLKSLTELPLSIKNLYAHGCKSLETFSFSVNHSVRHLDLSPCFHWNQAFSQITRFPAGTHCEEVPLCGCFQKSKTQGAYNQETRSVKSVPMECFNFKTLKVMAFAVCTGVFIYCRRRATATK</sequence>
<dbReference type="GO" id="GO:0051707">
    <property type="term" value="P:response to other organism"/>
    <property type="evidence" value="ECO:0007669"/>
    <property type="project" value="UniProtKB-ARBA"/>
</dbReference>
<evidence type="ECO:0000259" key="4">
    <source>
        <dbReference type="Pfam" id="PF00931"/>
    </source>
</evidence>
<dbReference type="InterPro" id="IPR032675">
    <property type="entry name" value="LRR_dom_sf"/>
</dbReference>
<dbReference type="Pfam" id="PF00931">
    <property type="entry name" value="NB-ARC"/>
    <property type="match status" value="1"/>
</dbReference>